<gene>
    <name evidence="2" type="ORF">CI238_08787</name>
</gene>
<feature type="region of interest" description="Disordered" evidence="1">
    <location>
        <begin position="694"/>
        <end position="848"/>
    </location>
</feature>
<evidence type="ECO:0000313" key="3">
    <source>
        <dbReference type="Proteomes" id="UP000076584"/>
    </source>
</evidence>
<name>A0A161VRY2_COLIC</name>
<reference evidence="2 3" key="1">
    <citation type="submission" date="2015-06" db="EMBL/GenBank/DDBJ databases">
        <title>Survival trade-offs in plant roots during colonization by closely related pathogenic and mutualistic fungi.</title>
        <authorList>
            <person name="Hacquard S."/>
            <person name="Kracher B."/>
            <person name="Hiruma K."/>
            <person name="Weinman A."/>
            <person name="Muench P."/>
            <person name="Garrido Oter R."/>
            <person name="Ver Loren van Themaat E."/>
            <person name="Dallerey J.-F."/>
            <person name="Damm U."/>
            <person name="Henrissat B."/>
            <person name="Lespinet O."/>
            <person name="Thon M."/>
            <person name="Kemen E."/>
            <person name="McHardy A.C."/>
            <person name="Schulze-Lefert P."/>
            <person name="O'Connell R.J."/>
        </authorList>
    </citation>
    <scope>NUCLEOTIDE SEQUENCE [LARGE SCALE GENOMIC DNA]</scope>
    <source>
        <strain evidence="2 3">MAFF 238704</strain>
    </source>
</reference>
<feature type="region of interest" description="Disordered" evidence="1">
    <location>
        <begin position="1"/>
        <end position="28"/>
    </location>
</feature>
<feature type="region of interest" description="Disordered" evidence="1">
    <location>
        <begin position="990"/>
        <end position="1021"/>
    </location>
</feature>
<evidence type="ECO:0000256" key="1">
    <source>
        <dbReference type="SAM" id="MobiDB-lite"/>
    </source>
</evidence>
<dbReference type="Proteomes" id="UP000076584">
    <property type="component" value="Unassembled WGS sequence"/>
</dbReference>
<sequence>MEEEAASETRQLRRSTLSHQPGQYEESQVCGVQIPSWVHPNPVFDHSLPRHCSFPSVPLDQPGRADAYVGARERGEIDEKKNGSNYSDSDEEDWWAPKSDKNENEDNIMEGSISMAHDLAESGLKRGESFDEYLLSVTNRMDWGSPEPEDVGQPIKWCQIAPSGQWIILLILCRYQAFAAATRLLRMTTLDVINFLALYIQHHRETKQWAKEVNEAPVAVVLQRVGEFWLGIGEMNVLKRPYLPTDTFFDAEREQAIRYLHQVGQDKLVEDVTGWRGLSTDFHTLPIEPEIMAGCIMMLDKGKGSLSASKNQLPQNEQPLLWLGRVPSKCQDLEKCLAELQAYLPRPCPAIASRSESTPKGKSEGLEGKKHHQGAAGDTISSSADESNKTDINAQHNALPGPDPEPARPNCGHGFAQDQSSVIESSQHSPLTIDYCQMDELYNPQLLPRQRVLPVDIIGYPEFNAQGSCEDIQEQGSMQEPRLLFPELEVPTIRICEASPQAQSDCTTSGQISADRMLPPVPFHHSPVRLPEPNLGRDSSLFHQALAVDMGGYGHTSTFHDMDAAAPPVFPFNSQEVNPRDFAQLHPPGTSFTTAPYSPAPNLTSFNNMSPPGGSGSFYTPIDVQARDISMVHQDRNRADSQLNLSFAPNFANPIAVQEPLFQGNSSEASNHLSETITGQTMVPLVAALKSTTAKTSTPDFPQQQENTSTSSILTVDDLESLATLSSRKPSRKQKIDDSDGEYQPRPKRPLNSNARKSTSRSKSGTSLRPTLPQPDPQPQPTIQSQTGTAVTLQPVTRGRGRPRKNPRPRDLAAQPARAQLASANDTDTQVPAATSSDTSDGHRSASPYYLSIGTEAGVQAFTGSPTAALTSTARSTSGRTSTHPSPQSSFQTIRSYNVPHATIPESSLPQTRIQTGRGEQRRPHPSSYEEFWSNHQNLIEAARQGHRGDCAIQNDAATSFVPMGAEMTSSAEAVLHSASSQMRSDIRQTPQGTTHCASGTQQKPRTYTDSILTPARSNMH</sequence>
<feature type="compositionally biased region" description="Polar residues" evidence="1">
    <location>
        <begin position="990"/>
        <end position="1012"/>
    </location>
</feature>
<feature type="compositionally biased region" description="Low complexity" evidence="1">
    <location>
        <begin position="812"/>
        <end position="824"/>
    </location>
</feature>
<feature type="region of interest" description="Disordered" evidence="1">
    <location>
        <begin position="71"/>
        <end position="101"/>
    </location>
</feature>
<keyword evidence="3" id="KW-1185">Reference proteome</keyword>
<comment type="caution">
    <text evidence="2">The sequence shown here is derived from an EMBL/GenBank/DDBJ whole genome shotgun (WGS) entry which is preliminary data.</text>
</comment>
<feature type="compositionally biased region" description="Polar residues" evidence="1">
    <location>
        <begin position="417"/>
        <end position="426"/>
    </location>
</feature>
<feature type="compositionally biased region" description="Low complexity" evidence="1">
    <location>
        <begin position="761"/>
        <end position="771"/>
    </location>
</feature>
<feature type="compositionally biased region" description="Basic and acidic residues" evidence="1">
    <location>
        <begin position="357"/>
        <end position="368"/>
    </location>
</feature>
<feature type="compositionally biased region" description="Polar residues" evidence="1">
    <location>
        <begin position="699"/>
        <end position="714"/>
    </location>
</feature>
<organism evidence="2 3">
    <name type="scientific">Colletotrichum incanum</name>
    <name type="common">Soybean anthracnose fungus</name>
    <dbReference type="NCBI Taxonomy" id="1573173"/>
    <lineage>
        <taxon>Eukaryota</taxon>
        <taxon>Fungi</taxon>
        <taxon>Dikarya</taxon>
        <taxon>Ascomycota</taxon>
        <taxon>Pezizomycotina</taxon>
        <taxon>Sordariomycetes</taxon>
        <taxon>Hypocreomycetidae</taxon>
        <taxon>Glomerellales</taxon>
        <taxon>Glomerellaceae</taxon>
        <taxon>Colletotrichum</taxon>
        <taxon>Colletotrichum spaethianum species complex</taxon>
    </lineage>
</organism>
<accession>A0A161VRY2</accession>
<feature type="region of interest" description="Disordered" evidence="1">
    <location>
        <begin position="350"/>
        <end position="426"/>
    </location>
</feature>
<feature type="compositionally biased region" description="Polar residues" evidence="1">
    <location>
        <begin position="379"/>
        <end position="396"/>
    </location>
</feature>
<protein>
    <submittedName>
        <fullName evidence="2">Uncharacterized protein</fullName>
    </submittedName>
</protein>
<feature type="compositionally biased region" description="Low complexity" evidence="1">
    <location>
        <begin position="870"/>
        <end position="883"/>
    </location>
</feature>
<dbReference type="EMBL" id="LFIW01001981">
    <property type="protein sequence ID" value="KZL80054.1"/>
    <property type="molecule type" value="Genomic_DNA"/>
</dbReference>
<proteinExistence type="predicted"/>
<evidence type="ECO:0000313" key="2">
    <source>
        <dbReference type="EMBL" id="KZL80054.1"/>
    </source>
</evidence>
<feature type="compositionally biased region" description="Polar residues" evidence="1">
    <location>
        <begin position="825"/>
        <end position="839"/>
    </location>
</feature>
<dbReference type="AlphaFoldDB" id="A0A161VRY2"/>
<feature type="compositionally biased region" description="Basic and acidic residues" evidence="1">
    <location>
        <begin position="71"/>
        <end position="82"/>
    </location>
</feature>
<feature type="region of interest" description="Disordered" evidence="1">
    <location>
        <begin position="870"/>
        <end position="891"/>
    </location>
</feature>